<evidence type="ECO:0000256" key="1">
    <source>
        <dbReference type="ARBA" id="ARBA00022723"/>
    </source>
</evidence>
<dbReference type="InterPro" id="IPR008922">
    <property type="entry name" value="Di-copper_centre_dom_sf"/>
</dbReference>
<evidence type="ECO:0000313" key="7">
    <source>
        <dbReference type="Proteomes" id="UP000286045"/>
    </source>
</evidence>
<dbReference type="GO" id="GO:0016491">
    <property type="term" value="F:oxidoreductase activity"/>
    <property type="evidence" value="ECO:0007669"/>
    <property type="project" value="InterPro"/>
</dbReference>
<keyword evidence="7" id="KW-1185">Reference proteome</keyword>
<dbReference type="Pfam" id="PF00264">
    <property type="entry name" value="Tyrosinase"/>
    <property type="match status" value="1"/>
</dbReference>
<organism evidence="6 7">
    <name type="scientific">Xylaria grammica</name>
    <dbReference type="NCBI Taxonomy" id="363999"/>
    <lineage>
        <taxon>Eukaryota</taxon>
        <taxon>Fungi</taxon>
        <taxon>Dikarya</taxon>
        <taxon>Ascomycota</taxon>
        <taxon>Pezizomycotina</taxon>
        <taxon>Sordariomycetes</taxon>
        <taxon>Xylariomycetidae</taxon>
        <taxon>Xylariales</taxon>
        <taxon>Xylariaceae</taxon>
        <taxon>Xylaria</taxon>
    </lineage>
</organism>
<dbReference type="PROSITE" id="PS00497">
    <property type="entry name" value="TYROSINASE_1"/>
    <property type="match status" value="1"/>
</dbReference>
<feature type="domain" description="Tyrosinase copper-binding" evidence="4">
    <location>
        <begin position="91"/>
        <end position="108"/>
    </location>
</feature>
<feature type="chain" id="PRO_5019269821" description="Tyrosinase copper-binding domain-containing protein" evidence="3">
    <location>
        <begin position="22"/>
        <end position="330"/>
    </location>
</feature>
<dbReference type="InterPro" id="IPR050316">
    <property type="entry name" value="Tyrosinase/Hemocyanin"/>
</dbReference>
<dbReference type="EMBL" id="RYZI01000645">
    <property type="protein sequence ID" value="RWA04044.1"/>
    <property type="molecule type" value="Genomic_DNA"/>
</dbReference>
<evidence type="ECO:0000256" key="2">
    <source>
        <dbReference type="ARBA" id="ARBA00023008"/>
    </source>
</evidence>
<dbReference type="InterPro" id="IPR002227">
    <property type="entry name" value="Tyrosinase_Cu-bd"/>
</dbReference>
<dbReference type="GO" id="GO:0046872">
    <property type="term" value="F:metal ion binding"/>
    <property type="evidence" value="ECO:0007669"/>
    <property type="project" value="UniProtKB-KW"/>
</dbReference>
<accession>A0A439CPG6</accession>
<feature type="signal peptide" evidence="3">
    <location>
        <begin position="1"/>
        <end position="21"/>
    </location>
</feature>
<dbReference type="SUPFAM" id="SSF48056">
    <property type="entry name" value="Di-copper centre-containing domain"/>
    <property type="match status" value="1"/>
</dbReference>
<evidence type="ECO:0000259" key="4">
    <source>
        <dbReference type="PROSITE" id="PS00497"/>
    </source>
</evidence>
<dbReference type="PROSITE" id="PS00498">
    <property type="entry name" value="TYROSINASE_2"/>
    <property type="match status" value="1"/>
</dbReference>
<reference evidence="6 7" key="1">
    <citation type="submission" date="2018-12" db="EMBL/GenBank/DDBJ databases">
        <title>Draft genome sequence of Xylaria grammica IHI A82.</title>
        <authorList>
            <person name="Buettner E."/>
            <person name="Kellner H."/>
        </authorList>
    </citation>
    <scope>NUCLEOTIDE SEQUENCE [LARGE SCALE GENOMIC DNA]</scope>
    <source>
        <strain evidence="6 7">IHI A82</strain>
    </source>
</reference>
<dbReference type="AlphaFoldDB" id="A0A439CPG6"/>
<evidence type="ECO:0000256" key="3">
    <source>
        <dbReference type="SAM" id="SignalP"/>
    </source>
</evidence>
<gene>
    <name evidence="6" type="ORF">EKO27_g11063</name>
</gene>
<keyword evidence="3" id="KW-0732">Signal</keyword>
<dbReference type="PRINTS" id="PR00092">
    <property type="entry name" value="TYROSINASE"/>
</dbReference>
<feature type="domain" description="Tyrosinase copper-binding" evidence="5">
    <location>
        <begin position="237"/>
        <end position="248"/>
    </location>
</feature>
<comment type="caution">
    <text evidence="6">The sequence shown here is derived from an EMBL/GenBank/DDBJ whole genome shotgun (WGS) entry which is preliminary data.</text>
</comment>
<name>A0A439CPG6_9PEZI</name>
<sequence length="330" mass="37087">MTPYLIGKAILLAAFAGISSSTLVYPRQSNQTCSEIRQRVPWTSLTDNEKAAYIQADLCLINSPSKSGFEGAVTRWDDIQYPHVYQTVWAHGTGQFLPFHRYYMTVHERLIRDECGYTGNMPYWDEIAEIDDITTSALWGDDDSHFGSNGQDDYCVRDGPFANLTLRWVLDASTEDHCLTRNWNQEVLDKGTQPNIDKCNSIDNYTDAWLCWSQNPHFAGHGGIGGIMSDGTLSPGDPTFYLHHSYLDKLWWEWQNLNESRLYDMGGPNLPTFAGQNGTTPPSAAFTDYFGDGGNTTTLNHVLYMFDLAPNVTVGDIMDIRGPVICSEYV</sequence>
<protein>
    <recommendedName>
        <fullName evidence="4 5">Tyrosinase copper-binding domain-containing protein</fullName>
    </recommendedName>
</protein>
<keyword evidence="1" id="KW-0479">Metal-binding</keyword>
<dbReference type="PANTHER" id="PTHR11474">
    <property type="entry name" value="TYROSINASE FAMILY MEMBER"/>
    <property type="match status" value="1"/>
</dbReference>
<dbReference type="PANTHER" id="PTHR11474:SF126">
    <property type="entry name" value="TYROSINASE-LIKE PROTEIN TYR-1-RELATED"/>
    <property type="match status" value="1"/>
</dbReference>
<proteinExistence type="predicted"/>
<evidence type="ECO:0000313" key="6">
    <source>
        <dbReference type="EMBL" id="RWA04044.1"/>
    </source>
</evidence>
<dbReference type="Proteomes" id="UP000286045">
    <property type="component" value="Unassembled WGS sequence"/>
</dbReference>
<evidence type="ECO:0000259" key="5">
    <source>
        <dbReference type="PROSITE" id="PS00498"/>
    </source>
</evidence>
<dbReference type="Gene3D" id="1.10.1280.10">
    <property type="entry name" value="Di-copper center containing domain from catechol oxidase"/>
    <property type="match status" value="1"/>
</dbReference>
<keyword evidence="2" id="KW-0186">Copper</keyword>